<dbReference type="InterPro" id="IPR035437">
    <property type="entry name" value="SNase_OB-fold_sf"/>
</dbReference>
<keyword evidence="9" id="KW-1185">Reference proteome</keyword>
<dbReference type="Pfam" id="PF00567">
    <property type="entry name" value="TUDOR"/>
    <property type="match status" value="1"/>
</dbReference>
<dbReference type="FunFam" id="2.40.50.90:FF:000004">
    <property type="entry name" value="Staphylococcal nuclease domain-containing protein"/>
    <property type="match status" value="1"/>
</dbReference>
<dbReference type="SMART" id="SM00318">
    <property type="entry name" value="SNc"/>
    <property type="match status" value="4"/>
</dbReference>
<dbReference type="PANTHER" id="PTHR12302">
    <property type="entry name" value="EBNA2 BINDING PROTEIN P100"/>
    <property type="match status" value="1"/>
</dbReference>
<dbReference type="OMA" id="ARCADHH"/>
<reference evidence="9" key="1">
    <citation type="submission" date="2015-02" db="EMBL/GenBank/DDBJ databases">
        <title>Genome sequencing for Strongylocentrotus purpuratus.</title>
        <authorList>
            <person name="Murali S."/>
            <person name="Liu Y."/>
            <person name="Vee V."/>
            <person name="English A."/>
            <person name="Wang M."/>
            <person name="Skinner E."/>
            <person name="Han Y."/>
            <person name="Muzny D.M."/>
            <person name="Worley K.C."/>
            <person name="Gibbs R.A."/>
        </authorList>
    </citation>
    <scope>NUCLEOTIDE SEQUENCE</scope>
</reference>
<reference evidence="8" key="2">
    <citation type="submission" date="2021-01" db="UniProtKB">
        <authorList>
            <consortium name="EnsemblMetazoa"/>
        </authorList>
    </citation>
    <scope>IDENTIFICATION</scope>
</reference>
<protein>
    <recommendedName>
        <fullName evidence="2">Staphylococcal nuclease domain-containing protein 1</fullName>
    </recommendedName>
</protein>
<dbReference type="FunFam" id="2.40.50.90:FF:000005">
    <property type="entry name" value="Staphylococcal nuclease domain-containing protein"/>
    <property type="match status" value="1"/>
</dbReference>
<dbReference type="GO" id="GO:0003723">
    <property type="term" value="F:RNA binding"/>
    <property type="evidence" value="ECO:0000318"/>
    <property type="project" value="GO_Central"/>
</dbReference>
<dbReference type="SUPFAM" id="SSF63748">
    <property type="entry name" value="Tudor/PWWP/MBT"/>
    <property type="match status" value="1"/>
</dbReference>
<dbReference type="PROSITE" id="PS50304">
    <property type="entry name" value="TUDOR"/>
    <property type="match status" value="1"/>
</dbReference>
<dbReference type="GO" id="GO:0005829">
    <property type="term" value="C:cytosol"/>
    <property type="evidence" value="ECO:0000318"/>
    <property type="project" value="GO_Central"/>
</dbReference>
<dbReference type="OrthoDB" id="10023235at2759"/>
<keyword evidence="4" id="KW-0677">Repeat</keyword>
<evidence type="ECO:0000256" key="3">
    <source>
        <dbReference type="ARBA" id="ARBA00022490"/>
    </source>
</evidence>
<dbReference type="InterPro" id="IPR016685">
    <property type="entry name" value="Silence_cplx_Nase-comp_TudorSN"/>
</dbReference>
<feature type="domain" description="Tudor" evidence="6">
    <location>
        <begin position="738"/>
        <end position="797"/>
    </location>
</feature>
<dbReference type="FunCoup" id="A0A7M7P2G3">
    <property type="interactions" value="2402"/>
</dbReference>
<dbReference type="CDD" id="cd00175">
    <property type="entry name" value="SNc"/>
    <property type="match status" value="2"/>
</dbReference>
<dbReference type="InterPro" id="IPR016071">
    <property type="entry name" value="Staphylococal_nuclease_OB-fold"/>
</dbReference>
<evidence type="ECO:0000313" key="8">
    <source>
        <dbReference type="EnsemblMetazoa" id="XP_030845256"/>
    </source>
</evidence>
<accession>A0A7M7P2G3</accession>
<evidence type="ECO:0000256" key="1">
    <source>
        <dbReference type="ARBA" id="ARBA00004496"/>
    </source>
</evidence>
<sequence length="918" mass="102465">MGQTFVQFKLASLSSSVQRVQAADMANPAPRPVLQIGIVKQVLSGDSVIIREQPRNGPPPEKQICLSNITAPKLARRALPSAENSVPTKDEPYAWQAREMLRNKLVGKTVCYTIEYTVPGSGRAYGCIYIGRDTTGENVTEALVLEGLVEVRRGGIKPSDDQSRLCDLEDAAKAAGKGKWAKEQAADAVREISWTVENPRHLVDSLHQKPVDAVVEHVRDGCTLRAFLLPSFQYVTVMLSGIKCPMFKREGETEVPEPFADQAKFFTETRLLQREVKIILEGVSNQNFLGTILHPLNNTNIGECMLRDGFARCVDWSMGVVTSGADKLRAAEKVAKEKRLRLWKDYTPSTTTVDIGEKNFGGKVVEVVNADALVVKLDNGTFKKITLSSIRPPRLPAPTEDAPKDRRIRPLYDIPYMFEAREYLRKKLIGKRINVSVDYIKAASDGYPEKTCATVTIGQVNVAEALVSKGLCTVLRYRQDDDQRSAHYDELLAAETRAIKNVKGLHSKKEQPLHRVADLSGDSAKAKQFLPFLQRAGRTEAVVEFVASGSRLRLFLPKDTCLITFLLAGISCPRMARTGPGGPTQGEPYGDEALQYTKEMCLQREIEVEVESMDKGGNFIGWLFVDGVNLSVSLVEQGLSKMHFTAERSNYARHISEAESAAKSNKLKVWEGFVEQVETIQVEETERKTKYVKILVTEVGQELDFFAQYVESGPKFEQLMTQLRAELEASPPLPGSYTPQAGKLCAAKFDMDGQWYRAKVERVTSREKVTVLFIDFGNRELVPSTSLATLPPSYHTQTPQAQKYHLACVQLPKDEENRQDAIEAVQVSIMNNTYLANVEYRNGALEYVTLLTPEKKDDVAEGLLRDGLILAEKRREKRLAKLVTEYAKAQEAARKDHKNLWRYGDITEDDAKEFGFSG</sequence>
<evidence type="ECO:0000259" key="7">
    <source>
        <dbReference type="PROSITE" id="PS50830"/>
    </source>
</evidence>
<comment type="subcellular location">
    <subcellularLocation>
        <location evidence="1 5">Cytoplasm</location>
    </subcellularLocation>
</comment>
<dbReference type="InterPro" id="IPR047386">
    <property type="entry name" value="Tudor_TDRD11"/>
</dbReference>
<organism evidence="8 9">
    <name type="scientific">Strongylocentrotus purpuratus</name>
    <name type="common">Purple sea urchin</name>
    <dbReference type="NCBI Taxonomy" id="7668"/>
    <lineage>
        <taxon>Eukaryota</taxon>
        <taxon>Metazoa</taxon>
        <taxon>Echinodermata</taxon>
        <taxon>Eleutherozoa</taxon>
        <taxon>Echinozoa</taxon>
        <taxon>Echinoidea</taxon>
        <taxon>Euechinoidea</taxon>
        <taxon>Echinacea</taxon>
        <taxon>Camarodonta</taxon>
        <taxon>Echinidea</taxon>
        <taxon>Strongylocentrotidae</taxon>
        <taxon>Strongylocentrotus</taxon>
    </lineage>
</organism>
<evidence type="ECO:0000256" key="5">
    <source>
        <dbReference type="PIRNR" id="PIRNR017179"/>
    </source>
</evidence>
<dbReference type="Proteomes" id="UP000007110">
    <property type="component" value="Unassembled WGS sequence"/>
</dbReference>
<dbReference type="KEGG" id="spu:594315"/>
<dbReference type="SUPFAM" id="SSF50199">
    <property type="entry name" value="Staphylococcal nuclease"/>
    <property type="match status" value="5"/>
</dbReference>
<dbReference type="EnsemblMetazoa" id="XM_030989396">
    <property type="protein sequence ID" value="XP_030845256"/>
    <property type="gene ID" value="LOC594315"/>
</dbReference>
<dbReference type="SMART" id="SM00333">
    <property type="entry name" value="TUDOR"/>
    <property type="match status" value="1"/>
</dbReference>
<dbReference type="RefSeq" id="XP_030845256.1">
    <property type="nucleotide sequence ID" value="XM_030989396.1"/>
</dbReference>
<dbReference type="Gene3D" id="2.40.50.90">
    <property type="match status" value="5"/>
</dbReference>
<dbReference type="PIRSF" id="PIRSF017179">
    <property type="entry name" value="RISC-Tudor-SN"/>
    <property type="match status" value="1"/>
</dbReference>
<dbReference type="FunFam" id="2.40.50.90:FF:000002">
    <property type="entry name" value="Staphylococcal nuclease domain-containing protein"/>
    <property type="match status" value="1"/>
</dbReference>
<feature type="domain" description="TNase-like" evidence="7">
    <location>
        <begin position="358"/>
        <end position="508"/>
    </location>
</feature>
<evidence type="ECO:0000256" key="4">
    <source>
        <dbReference type="ARBA" id="ARBA00022737"/>
    </source>
</evidence>
<evidence type="ECO:0000256" key="2">
    <source>
        <dbReference type="ARBA" id="ARBA00017230"/>
    </source>
</evidence>
<dbReference type="PANTHER" id="PTHR12302:SF2">
    <property type="entry name" value="STAPHYLOCOCCAL NUCLEASE DOMAIN-CONTAINING PROTEIN 1"/>
    <property type="match status" value="1"/>
</dbReference>
<dbReference type="FunFam" id="2.40.50.90:FF:000003">
    <property type="entry name" value="Staphylococcal nuclease domain-containing protein"/>
    <property type="match status" value="1"/>
</dbReference>
<dbReference type="Gene3D" id="2.30.30.140">
    <property type="match status" value="1"/>
</dbReference>
<dbReference type="FunFam" id="2.30.30.140:FF:000018">
    <property type="entry name" value="Serine/threonine-protein kinase 31"/>
    <property type="match status" value="1"/>
</dbReference>
<dbReference type="InterPro" id="IPR002999">
    <property type="entry name" value="Tudor"/>
</dbReference>
<dbReference type="GO" id="GO:0031047">
    <property type="term" value="P:regulatory ncRNA-mediated gene silencing"/>
    <property type="evidence" value="ECO:0007669"/>
    <property type="project" value="UniProtKB-UniRule"/>
</dbReference>
<dbReference type="GeneID" id="594315"/>
<feature type="domain" description="TNase-like" evidence="7">
    <location>
        <begin position="33"/>
        <end position="182"/>
    </location>
</feature>
<dbReference type="GO" id="GO:0005634">
    <property type="term" value="C:nucleus"/>
    <property type="evidence" value="ECO:0000318"/>
    <property type="project" value="GO_Central"/>
</dbReference>
<name>A0A7M7P2G3_STRPU</name>
<dbReference type="GO" id="GO:0004518">
    <property type="term" value="F:nuclease activity"/>
    <property type="evidence" value="ECO:0000318"/>
    <property type="project" value="GO_Central"/>
</dbReference>
<dbReference type="GO" id="GO:0031332">
    <property type="term" value="C:RNAi effector complex"/>
    <property type="evidence" value="ECO:0007669"/>
    <property type="project" value="InterPro"/>
</dbReference>
<feature type="domain" description="TNase-like" evidence="7">
    <location>
        <begin position="537"/>
        <end position="672"/>
    </location>
</feature>
<keyword evidence="3 5" id="KW-0963">Cytoplasm</keyword>
<dbReference type="FunFam" id="2.40.50.90:FF:000001">
    <property type="entry name" value="Staphylococcal nuclease domain-containing protein"/>
    <property type="match status" value="1"/>
</dbReference>
<dbReference type="AlphaFoldDB" id="A0A7M7P2G3"/>
<evidence type="ECO:0000259" key="6">
    <source>
        <dbReference type="PROSITE" id="PS50304"/>
    </source>
</evidence>
<evidence type="ECO:0000313" key="9">
    <source>
        <dbReference type="Proteomes" id="UP000007110"/>
    </source>
</evidence>
<dbReference type="Pfam" id="PF00565">
    <property type="entry name" value="SNase"/>
    <property type="match status" value="4"/>
</dbReference>
<proteinExistence type="predicted"/>
<dbReference type="PROSITE" id="PS50830">
    <property type="entry name" value="TNASE_3"/>
    <property type="match status" value="4"/>
</dbReference>
<dbReference type="InParanoid" id="A0A7M7P2G3"/>
<dbReference type="CDD" id="cd20433">
    <property type="entry name" value="Tudor_TDRD11"/>
    <property type="match status" value="1"/>
</dbReference>
<feature type="domain" description="TNase-like" evidence="7">
    <location>
        <begin position="209"/>
        <end position="345"/>
    </location>
</feature>
<dbReference type="GO" id="GO:0006402">
    <property type="term" value="P:mRNA catabolic process"/>
    <property type="evidence" value="ECO:0000318"/>
    <property type="project" value="GO_Central"/>
</dbReference>